<feature type="compositionally biased region" description="Basic and acidic residues" evidence="1">
    <location>
        <begin position="203"/>
        <end position="216"/>
    </location>
</feature>
<name>A0AAN6E6B9_9EURO</name>
<protein>
    <recommendedName>
        <fullName evidence="4">Clr5 domain-containing protein</fullName>
    </recommendedName>
</protein>
<feature type="compositionally biased region" description="Polar residues" evidence="1">
    <location>
        <begin position="217"/>
        <end position="233"/>
    </location>
</feature>
<evidence type="ECO:0000313" key="2">
    <source>
        <dbReference type="EMBL" id="KAI1617658.1"/>
    </source>
</evidence>
<dbReference type="EMBL" id="MU404350">
    <property type="protein sequence ID" value="KAI1617658.1"/>
    <property type="molecule type" value="Genomic_DNA"/>
</dbReference>
<evidence type="ECO:0008006" key="4">
    <source>
        <dbReference type="Google" id="ProtNLM"/>
    </source>
</evidence>
<gene>
    <name evidence="2" type="ORF">EDD36DRAFT_491231</name>
</gene>
<sequence>MHDSIHHESNTLASAVMVVPQADPQSVRHDAFILQDPTTSRYNQQLPNTKWDELKPLITEMHQLGATHDMILGRLNQADVHVTRGQLERRLKQWGLTKDNKGLKAHPEPAPHAGYSMGPPLPQDAAFASEDCKTWSDFQDNNSLQAVVPTHSQTNIEQGAGLEGAVPKLDEDPVSLLYAWTEDVQNTEEATPIIATTSAARDHLAAAETDREEGGHKSSSNSRQATGSHITTPTTVINSQQNAVEISPALLSSYHSRRDPWLELPQYTISDAIRRVLLQFDRQDETELTQLRKLHNMALVLSALKSSTLAFDVFFEIFRRLLVSDSKEFSLEGKCRIAYAVTNCVRSAVTGQQRELVRGALCVLHVVVEDLRQMYPYCNDELKIRAYLDSMDVDIENEEFEVDAYWAIKAFNPALQEGFYRCPRTFFDFYNASASDILSHQYRCESLKQSLLGALSLIEVYTQNNRTKIEGLFREDWEHPTSDELFSDERWVAKKGTVQVLVCLILENAYGDQTLTLDKGQVCGPVRGAAMRDCVSARTVAAVCFLLFGWRKGFITKPVMTDSFLAPPTALTDFSSSLSNLLPQTITELRRLAYQRTSRMDEYEDLIKLLPYSVGRGFGGRYWM</sequence>
<reference evidence="2" key="1">
    <citation type="journal article" date="2022" name="bioRxiv">
        <title>Deciphering the potential niche of two novel black yeast fungi from a biological soil crust based on their genomes, phenotypes, and melanin regulation.</title>
        <authorList>
            <consortium name="DOE Joint Genome Institute"/>
            <person name="Carr E.C."/>
            <person name="Barton Q."/>
            <person name="Grambo S."/>
            <person name="Sullivan M."/>
            <person name="Renfro C.M."/>
            <person name="Kuo A."/>
            <person name="Pangilinan J."/>
            <person name="Lipzen A."/>
            <person name="Keymanesh K."/>
            <person name="Savage E."/>
            <person name="Barry K."/>
            <person name="Grigoriev I.V."/>
            <person name="Riekhof W.R."/>
            <person name="Harris S.S."/>
        </authorList>
    </citation>
    <scope>NUCLEOTIDE SEQUENCE</scope>
    <source>
        <strain evidence="2">JF 03-4F</strain>
    </source>
</reference>
<dbReference type="AlphaFoldDB" id="A0AAN6E6B9"/>
<proteinExistence type="predicted"/>
<accession>A0AAN6E6B9</accession>
<comment type="caution">
    <text evidence="2">The sequence shown here is derived from an EMBL/GenBank/DDBJ whole genome shotgun (WGS) entry which is preliminary data.</text>
</comment>
<organism evidence="2 3">
    <name type="scientific">Exophiala viscosa</name>
    <dbReference type="NCBI Taxonomy" id="2486360"/>
    <lineage>
        <taxon>Eukaryota</taxon>
        <taxon>Fungi</taxon>
        <taxon>Dikarya</taxon>
        <taxon>Ascomycota</taxon>
        <taxon>Pezizomycotina</taxon>
        <taxon>Eurotiomycetes</taxon>
        <taxon>Chaetothyriomycetidae</taxon>
        <taxon>Chaetothyriales</taxon>
        <taxon>Herpotrichiellaceae</taxon>
        <taxon>Exophiala</taxon>
    </lineage>
</organism>
<evidence type="ECO:0000256" key="1">
    <source>
        <dbReference type="SAM" id="MobiDB-lite"/>
    </source>
</evidence>
<dbReference type="Proteomes" id="UP001203852">
    <property type="component" value="Unassembled WGS sequence"/>
</dbReference>
<feature type="region of interest" description="Disordered" evidence="1">
    <location>
        <begin position="203"/>
        <end position="233"/>
    </location>
</feature>
<keyword evidence="3" id="KW-1185">Reference proteome</keyword>
<evidence type="ECO:0000313" key="3">
    <source>
        <dbReference type="Proteomes" id="UP001203852"/>
    </source>
</evidence>